<feature type="non-terminal residue" evidence="1">
    <location>
        <position position="49"/>
    </location>
</feature>
<reference evidence="1" key="1">
    <citation type="journal article" date="2014" name="Front. Microbiol.">
        <title>High frequency of phylogenetically diverse reductive dehalogenase-homologous genes in deep subseafloor sedimentary metagenomes.</title>
        <authorList>
            <person name="Kawai M."/>
            <person name="Futagami T."/>
            <person name="Toyoda A."/>
            <person name="Takaki Y."/>
            <person name="Nishi S."/>
            <person name="Hori S."/>
            <person name="Arai W."/>
            <person name="Tsubouchi T."/>
            <person name="Morono Y."/>
            <person name="Uchiyama I."/>
            <person name="Ito T."/>
            <person name="Fujiyama A."/>
            <person name="Inagaki F."/>
            <person name="Takami H."/>
        </authorList>
    </citation>
    <scope>NUCLEOTIDE SEQUENCE</scope>
    <source>
        <strain evidence="1">Expedition CK06-06</strain>
    </source>
</reference>
<dbReference type="EMBL" id="BARW01011571">
    <property type="protein sequence ID" value="GAI74356.1"/>
    <property type="molecule type" value="Genomic_DNA"/>
</dbReference>
<name>X1S5E1_9ZZZZ</name>
<evidence type="ECO:0000313" key="1">
    <source>
        <dbReference type="EMBL" id="GAI74356.1"/>
    </source>
</evidence>
<dbReference type="AlphaFoldDB" id="X1S5E1"/>
<comment type="caution">
    <text evidence="1">The sequence shown here is derived from an EMBL/GenBank/DDBJ whole genome shotgun (WGS) entry which is preliminary data.</text>
</comment>
<organism evidence="1">
    <name type="scientific">marine sediment metagenome</name>
    <dbReference type="NCBI Taxonomy" id="412755"/>
    <lineage>
        <taxon>unclassified sequences</taxon>
        <taxon>metagenomes</taxon>
        <taxon>ecological metagenomes</taxon>
    </lineage>
</organism>
<protein>
    <submittedName>
        <fullName evidence="1">Uncharacterized protein</fullName>
    </submittedName>
</protein>
<sequence length="49" mass="6086">MEDRVARMQRQMFEDLEKLSQKWMINFQEEMSKWTQDLLKDAFDPAKMM</sequence>
<gene>
    <name evidence="1" type="ORF">S12H4_22252</name>
</gene>
<accession>X1S5E1</accession>
<proteinExistence type="predicted"/>